<reference evidence="3 4" key="1">
    <citation type="submission" date="2015-04" db="EMBL/GenBank/DDBJ databases">
        <title>Complete Genome Sequence of Brevibacterium flavum ATCC 15168.</title>
        <authorList>
            <person name="Ahn J."/>
            <person name="Park G."/>
            <person name="Jeon W."/>
            <person name="Jang Y."/>
            <person name="Jang M."/>
            <person name="Lee H."/>
            <person name="Lee H."/>
        </authorList>
    </citation>
    <scope>NUCLEOTIDE SEQUENCE [LARGE SCALE GENOMIC DNA]</scope>
    <source>
        <strain evidence="3 4">ATCC 15168</strain>
    </source>
</reference>
<dbReference type="Proteomes" id="UP000034037">
    <property type="component" value="Chromosome"/>
</dbReference>
<dbReference type="InterPro" id="IPR051267">
    <property type="entry name" value="STEAP_metalloreductase"/>
</dbReference>
<dbReference type="InterPro" id="IPR036291">
    <property type="entry name" value="NAD(P)-bd_dom_sf"/>
</dbReference>
<dbReference type="GO" id="GO:0016491">
    <property type="term" value="F:oxidoreductase activity"/>
    <property type="evidence" value="ECO:0007669"/>
    <property type="project" value="UniProtKB-KW"/>
</dbReference>
<dbReference type="PANTHER" id="PTHR14239">
    <property type="entry name" value="DUDULIN-RELATED"/>
    <property type="match status" value="1"/>
</dbReference>
<organism evidence="3 4">
    <name type="scientific">[Brevibacterium] flavum</name>
    <dbReference type="NCBI Taxonomy" id="92706"/>
    <lineage>
        <taxon>Bacteria</taxon>
        <taxon>Bacillati</taxon>
        <taxon>Actinomycetota</taxon>
        <taxon>Actinomycetes</taxon>
        <taxon>Mycobacteriales</taxon>
        <taxon>Corynebacteriaceae</taxon>
        <taxon>Corynebacterium</taxon>
    </lineage>
</organism>
<sequence>MFMIKELLNKLFGNKKASPAMTQCETISHKENNTMTTYTIFGRGNMGTAIAGVLTKGGATVEHIGSADSGTATINGDVVILAVPYPAVESIIASHKDALAGKTVIDITNPLNFETFDSLVVPVGSSATAEIQAQLPTSRVLKAFNTNFAATLATGKVSDITTTVLVAGDDEDAKNALITDVNAGGLDALDAGSLKRAHELEAVGFLQLTLAGSEKIGWTGGFGLVK</sequence>
<dbReference type="Pfam" id="PF03807">
    <property type="entry name" value="F420_oxidored"/>
    <property type="match status" value="1"/>
</dbReference>
<name>A0A0F6SR36_9CORY</name>
<accession>A0A0F6SR36</accession>
<dbReference type="HOGENOM" id="CLU_076368_2_2_11"/>
<dbReference type="InterPro" id="IPR028939">
    <property type="entry name" value="P5C_Rdtase_cat_N"/>
</dbReference>
<evidence type="ECO:0000313" key="4">
    <source>
        <dbReference type="Proteomes" id="UP000034037"/>
    </source>
</evidence>
<dbReference type="Gene3D" id="3.40.50.720">
    <property type="entry name" value="NAD(P)-binding Rossmann-like Domain"/>
    <property type="match status" value="1"/>
</dbReference>
<dbReference type="SUPFAM" id="SSF51735">
    <property type="entry name" value="NAD(P)-binding Rossmann-fold domains"/>
    <property type="match status" value="1"/>
</dbReference>
<evidence type="ECO:0000256" key="1">
    <source>
        <dbReference type="ARBA" id="ARBA00023002"/>
    </source>
</evidence>
<dbReference type="EMBL" id="CP011309">
    <property type="protein sequence ID" value="AKF27274.1"/>
    <property type="molecule type" value="Genomic_DNA"/>
</dbReference>
<evidence type="ECO:0000259" key="2">
    <source>
        <dbReference type="Pfam" id="PF03807"/>
    </source>
</evidence>
<protein>
    <submittedName>
        <fullName evidence="3">Diguanylate cyclase</fullName>
    </submittedName>
</protein>
<feature type="domain" description="Pyrroline-5-carboxylate reductase catalytic N-terminal" evidence="2">
    <location>
        <begin position="71"/>
        <end position="110"/>
    </location>
</feature>
<dbReference type="PATRIC" id="fig|92706.3.peg.1399"/>
<dbReference type="AlphaFoldDB" id="A0A0F6SR36"/>
<gene>
    <name evidence="3" type="ORF">YH66_06740</name>
</gene>
<proteinExistence type="predicted"/>
<dbReference type="PANTHER" id="PTHR14239:SF10">
    <property type="entry name" value="REDUCTASE"/>
    <property type="match status" value="1"/>
</dbReference>
<keyword evidence="1" id="KW-0560">Oxidoreductase</keyword>
<keyword evidence="4" id="KW-1185">Reference proteome</keyword>
<evidence type="ECO:0000313" key="3">
    <source>
        <dbReference type="EMBL" id="AKF27274.1"/>
    </source>
</evidence>